<name>A0AAQ3QD78_9LILI</name>
<proteinExistence type="predicted"/>
<keyword evidence="2" id="KW-1185">Reference proteome</keyword>
<accession>A0AAQ3QD78</accession>
<dbReference type="InterPro" id="IPR029005">
    <property type="entry name" value="LIM-bd/SEUSS"/>
</dbReference>
<evidence type="ECO:0000313" key="1">
    <source>
        <dbReference type="EMBL" id="WOL05251.1"/>
    </source>
</evidence>
<dbReference type="Pfam" id="PF01803">
    <property type="entry name" value="LIM_bind"/>
    <property type="match status" value="1"/>
</dbReference>
<dbReference type="Proteomes" id="UP001327560">
    <property type="component" value="Chromosome 4"/>
</dbReference>
<evidence type="ECO:0000313" key="2">
    <source>
        <dbReference type="Proteomes" id="UP001327560"/>
    </source>
</evidence>
<reference evidence="1 2" key="1">
    <citation type="submission" date="2023-10" db="EMBL/GenBank/DDBJ databases">
        <title>Chromosome-scale genome assembly provides insights into flower coloration mechanisms of Canna indica.</title>
        <authorList>
            <person name="Li C."/>
        </authorList>
    </citation>
    <scope>NUCLEOTIDE SEQUENCE [LARGE SCALE GENOMIC DNA]</scope>
    <source>
        <tissue evidence="1">Flower</tissue>
    </source>
</reference>
<dbReference type="AlphaFoldDB" id="A0AAQ3QD78"/>
<dbReference type="PANTHER" id="PTHR10378">
    <property type="entry name" value="LIM DOMAIN-BINDING PROTEIN"/>
    <property type="match status" value="1"/>
</dbReference>
<gene>
    <name evidence="1" type="ORF">Cni_G13978</name>
</gene>
<organism evidence="1 2">
    <name type="scientific">Canna indica</name>
    <name type="common">Indian-shot</name>
    <dbReference type="NCBI Taxonomy" id="4628"/>
    <lineage>
        <taxon>Eukaryota</taxon>
        <taxon>Viridiplantae</taxon>
        <taxon>Streptophyta</taxon>
        <taxon>Embryophyta</taxon>
        <taxon>Tracheophyta</taxon>
        <taxon>Spermatophyta</taxon>
        <taxon>Magnoliopsida</taxon>
        <taxon>Liliopsida</taxon>
        <taxon>Zingiberales</taxon>
        <taxon>Cannaceae</taxon>
        <taxon>Canna</taxon>
    </lineage>
</organism>
<protein>
    <submittedName>
        <fullName evidence="1">Transcriptional regulator SLK2</fullName>
    </submittedName>
</protein>
<sequence>MDRYVDSFRPFCGGGSSQSSSSYALGLASADLICNSMASIGASYQKKRRFYVTQDGVLQQDQRLPMETSQLGQQEPGTSVNSWKKRRLDNGTCARRLMQYMYHQRQRPQVSSILYWRKFVAEYFALQAKKRWCFSLYDIDNVFDVFPQLSLGAWQCDICGSKHGKGFEATCEVLPRLFQTKFDHGVVDETMLLDAPHEYWLSSGNMVLKYEKAVQETVYEHLRIVRKGQLRIVFTPELKILSWEFCSRQHEEFLSRRLLAPQVKQLFQVAKKYQAAVIENNSSAVPKHDFQAICNMFAAKSCQLARNLELQSMDELGFSKRYIWCLKVSEVVNIMKDLIDFSQEQKIGAIESLKNYPRCTSAKLQKQKIDEADNNKRGVNGAAQQSLVPSNANANLTVGNAIGGEITGTTARISNGSVRNELKLQNLPSNIHKSGNSFTSAATANIPSINYNSLDSRPGSPEDMDFSNIDQISQQFAENGFFDWDFC</sequence>
<dbReference type="EMBL" id="CP136893">
    <property type="protein sequence ID" value="WOL05251.1"/>
    <property type="molecule type" value="Genomic_DNA"/>
</dbReference>